<dbReference type="Gene3D" id="3.30.1330.60">
    <property type="entry name" value="OmpA-like domain"/>
    <property type="match status" value="1"/>
</dbReference>
<reference evidence="4 5" key="1">
    <citation type="submission" date="2018-02" db="EMBL/GenBank/DDBJ databases">
        <title>Sphingobacterium KA21.</title>
        <authorList>
            <person name="Vasarhelyi B.M."/>
            <person name="Deshmukh S."/>
            <person name="Balint B."/>
            <person name="Kukolya J."/>
        </authorList>
    </citation>
    <scope>NUCLEOTIDE SEQUENCE [LARGE SCALE GENOMIC DNA]</scope>
    <source>
        <strain evidence="4 5">Ka21</strain>
    </source>
</reference>
<keyword evidence="2" id="KW-0812">Transmembrane</keyword>
<dbReference type="Proteomes" id="UP000618319">
    <property type="component" value="Unassembled WGS sequence"/>
</dbReference>
<evidence type="ECO:0000313" key="5">
    <source>
        <dbReference type="Proteomes" id="UP000618319"/>
    </source>
</evidence>
<dbReference type="EMBL" id="PSKQ01000022">
    <property type="protein sequence ID" value="MBE8721957.1"/>
    <property type="molecule type" value="Genomic_DNA"/>
</dbReference>
<sequence>MTKEQAYERLELPVGTDLQTVRRRFAEMHNDYRMRIENAPTPRLKQTFERGLEELKEAYALLNESNGMDDTATLPRTGEIFTKLEGNSPNNIEQLLTIFGLTVEHNPKVIHDTIQSHLEELYTQYQTIRIPAAKQLYQEEIQKAETAKQDINTWLTGKLEQQTQEVGERATESLITAHQYESVADPEQPSVPYPQKKGNGMRWGLVVILLVVIGGIYYLLQKTNGDVTAQRSIVAPDSISIEAIRDSTAWQTATAANHIAAYEHYINTHSEGGFRDQAQQAITALQKEHDEKTAEEVRRKQEAAAKLTNQENTKKNNTEVQPVSLIDDPAREINKLASEISFQYDSSVLTTGSHAVLDKIASYMREQQQSYDMIVHLYEGASEAYTMKLAKDKGDALKRYLINSGIAANRLNLIAYGNSQYKWKGDMHRFLLEIKVK</sequence>
<comment type="caution">
    <text evidence="4">The sequence shown here is derived from an EMBL/GenBank/DDBJ whole genome shotgun (WGS) entry which is preliminary data.</text>
</comment>
<dbReference type="InterPro" id="IPR036737">
    <property type="entry name" value="OmpA-like_sf"/>
</dbReference>
<feature type="region of interest" description="Disordered" evidence="1">
    <location>
        <begin position="289"/>
        <end position="315"/>
    </location>
</feature>
<dbReference type="Pfam" id="PF00691">
    <property type="entry name" value="OmpA"/>
    <property type="match status" value="1"/>
</dbReference>
<evidence type="ECO:0000256" key="1">
    <source>
        <dbReference type="SAM" id="MobiDB-lite"/>
    </source>
</evidence>
<evidence type="ECO:0000256" key="2">
    <source>
        <dbReference type="SAM" id="Phobius"/>
    </source>
</evidence>
<keyword evidence="2" id="KW-0472">Membrane</keyword>
<gene>
    <name evidence="4" type="ORF">C4F40_14605</name>
</gene>
<organism evidence="4 5">
    <name type="scientific">Sphingobacterium pedocola</name>
    <dbReference type="NCBI Taxonomy" id="2082722"/>
    <lineage>
        <taxon>Bacteria</taxon>
        <taxon>Pseudomonadati</taxon>
        <taxon>Bacteroidota</taxon>
        <taxon>Sphingobacteriia</taxon>
        <taxon>Sphingobacteriales</taxon>
        <taxon>Sphingobacteriaceae</taxon>
        <taxon>Sphingobacterium</taxon>
    </lineage>
</organism>
<proteinExistence type="predicted"/>
<dbReference type="RefSeq" id="WP_196939872.1">
    <property type="nucleotide sequence ID" value="NZ_MU158690.1"/>
</dbReference>
<name>A0ABR9TBC1_9SPHI</name>
<protein>
    <recommendedName>
        <fullName evidence="3">OmpA-like domain-containing protein</fullName>
    </recommendedName>
</protein>
<accession>A0ABR9TBC1</accession>
<evidence type="ECO:0000259" key="3">
    <source>
        <dbReference type="Pfam" id="PF00691"/>
    </source>
</evidence>
<dbReference type="SUPFAM" id="SSF103088">
    <property type="entry name" value="OmpA-like"/>
    <property type="match status" value="1"/>
</dbReference>
<keyword evidence="5" id="KW-1185">Reference proteome</keyword>
<feature type="compositionally biased region" description="Basic and acidic residues" evidence="1">
    <location>
        <begin position="289"/>
        <end position="303"/>
    </location>
</feature>
<feature type="transmembrane region" description="Helical" evidence="2">
    <location>
        <begin position="203"/>
        <end position="220"/>
    </location>
</feature>
<keyword evidence="2" id="KW-1133">Transmembrane helix</keyword>
<evidence type="ECO:0000313" key="4">
    <source>
        <dbReference type="EMBL" id="MBE8721957.1"/>
    </source>
</evidence>
<dbReference type="InterPro" id="IPR006665">
    <property type="entry name" value="OmpA-like"/>
</dbReference>
<feature type="domain" description="OmpA-like" evidence="3">
    <location>
        <begin position="342"/>
        <end position="420"/>
    </location>
</feature>